<keyword evidence="1" id="KW-0677">Repeat</keyword>
<organism evidence="4 5">
    <name type="scientific">Thlaspi arvense</name>
    <name type="common">Field penny-cress</name>
    <dbReference type="NCBI Taxonomy" id="13288"/>
    <lineage>
        <taxon>Eukaryota</taxon>
        <taxon>Viridiplantae</taxon>
        <taxon>Streptophyta</taxon>
        <taxon>Embryophyta</taxon>
        <taxon>Tracheophyta</taxon>
        <taxon>Spermatophyta</taxon>
        <taxon>Magnoliopsida</taxon>
        <taxon>eudicotyledons</taxon>
        <taxon>Gunneridae</taxon>
        <taxon>Pentapetalae</taxon>
        <taxon>rosids</taxon>
        <taxon>malvids</taxon>
        <taxon>Brassicales</taxon>
        <taxon>Brassicaceae</taxon>
        <taxon>Thlaspideae</taxon>
        <taxon>Thlaspi</taxon>
    </lineage>
</organism>
<accession>A0AAU9SCI0</accession>
<evidence type="ECO:0000313" key="4">
    <source>
        <dbReference type="EMBL" id="CAH2060280.1"/>
    </source>
</evidence>
<reference evidence="4 5" key="1">
    <citation type="submission" date="2022-03" db="EMBL/GenBank/DDBJ databases">
        <authorList>
            <person name="Nunn A."/>
            <person name="Chopra R."/>
            <person name="Nunn A."/>
            <person name="Contreras Garrido A."/>
        </authorList>
    </citation>
    <scope>NUCLEOTIDE SEQUENCE [LARGE SCALE GENOMIC DNA]</scope>
</reference>
<dbReference type="Proteomes" id="UP000836841">
    <property type="component" value="Chromosome 4"/>
</dbReference>
<dbReference type="EMBL" id="OU466860">
    <property type="protein sequence ID" value="CAH2060280.1"/>
    <property type="molecule type" value="Genomic_DNA"/>
</dbReference>
<evidence type="ECO:0000313" key="5">
    <source>
        <dbReference type="Proteomes" id="UP000836841"/>
    </source>
</evidence>
<dbReference type="AlphaFoldDB" id="A0AAU9SCI0"/>
<name>A0AAU9SCI0_THLAR</name>
<protein>
    <recommendedName>
        <fullName evidence="3">DC1 domain-containing protein</fullName>
    </recommendedName>
</protein>
<feature type="domain" description="DC1" evidence="3">
    <location>
        <begin position="182"/>
        <end position="230"/>
    </location>
</feature>
<dbReference type="InterPro" id="IPR004146">
    <property type="entry name" value="DC1"/>
</dbReference>
<feature type="signal peptide" evidence="2">
    <location>
        <begin position="1"/>
        <end position="27"/>
    </location>
</feature>
<proteinExistence type="predicted"/>
<evidence type="ECO:0000256" key="2">
    <source>
        <dbReference type="SAM" id="SignalP"/>
    </source>
</evidence>
<sequence>MSLLWTLQWQAILLLFYLRFYDPFCMCDKVNIPYYIDNKKKHEHTLHYFPRQSTLVCDVCALEGGSEYLYVCLLCDFIVHKRCTDLPYVIKVSCHDHRLAFTPKLPYKEWTTNCGVCHTKIYENYGEYSCRMKGCVYAMHSRCAMQSGVCDGKELEGEPEEETYKNTKMYEEKGDGIIQHLSHLIHLMRLEENFHDDTNNCQACIRLFYDDGNVYRCMKCDFIILHESCAYMPRVKQSMLNVHRLFLSLDYTTRWFECKRCYRYSCGFAYVCPLEVSRLELDIFCASISEPFDYHSHPHPLFISE</sequence>
<dbReference type="PANTHER" id="PTHR32410">
    <property type="entry name" value="CYSTEINE/HISTIDINE-RICH C1 DOMAIN FAMILY PROTEIN"/>
    <property type="match status" value="1"/>
</dbReference>
<feature type="domain" description="DC1" evidence="3">
    <location>
        <begin position="40"/>
        <end position="83"/>
    </location>
</feature>
<dbReference type="InterPro" id="IPR053192">
    <property type="entry name" value="Vacuole_Formation_Reg"/>
</dbReference>
<gene>
    <name evidence="4" type="ORF">TAV2_LOCUS14038</name>
</gene>
<feature type="domain" description="DC1" evidence="3">
    <location>
        <begin position="94"/>
        <end position="144"/>
    </location>
</feature>
<dbReference type="PANTHER" id="PTHR32410:SF209">
    <property type="entry name" value="CYSTEINE_HISTIDINE-RICH C1 DOMAIN FAMILY PROTEIN"/>
    <property type="match status" value="1"/>
</dbReference>
<dbReference type="InterPro" id="IPR046349">
    <property type="entry name" value="C1-like_sf"/>
</dbReference>
<evidence type="ECO:0000256" key="1">
    <source>
        <dbReference type="ARBA" id="ARBA00022737"/>
    </source>
</evidence>
<keyword evidence="5" id="KW-1185">Reference proteome</keyword>
<dbReference type="Pfam" id="PF03107">
    <property type="entry name" value="C1_2"/>
    <property type="match status" value="3"/>
</dbReference>
<keyword evidence="2" id="KW-0732">Signal</keyword>
<dbReference type="SUPFAM" id="SSF57889">
    <property type="entry name" value="Cysteine-rich domain"/>
    <property type="match status" value="3"/>
</dbReference>
<feature type="chain" id="PRO_5043437606" description="DC1 domain-containing protein" evidence="2">
    <location>
        <begin position="28"/>
        <end position="305"/>
    </location>
</feature>
<evidence type="ECO:0000259" key="3">
    <source>
        <dbReference type="Pfam" id="PF03107"/>
    </source>
</evidence>